<dbReference type="KEGG" id="pxi:J5O05_18745"/>
<organism evidence="3 4">
    <name type="scientific">Pseudoalteromonas xiamenensis</name>
    <dbReference type="NCBI Taxonomy" id="882626"/>
    <lineage>
        <taxon>Bacteria</taxon>
        <taxon>Pseudomonadati</taxon>
        <taxon>Pseudomonadota</taxon>
        <taxon>Gammaproteobacteria</taxon>
        <taxon>Alteromonadales</taxon>
        <taxon>Pseudoalteromonadaceae</taxon>
        <taxon>Pseudoalteromonas</taxon>
    </lineage>
</organism>
<feature type="region of interest" description="Disordered" evidence="1">
    <location>
        <begin position="33"/>
        <end position="53"/>
    </location>
</feature>
<keyword evidence="3" id="KW-0614">Plasmid</keyword>
<geneLocation type="plasmid" evidence="3 4">
    <name>unnamed5</name>
</geneLocation>
<keyword evidence="2" id="KW-0472">Membrane</keyword>
<keyword evidence="2" id="KW-0812">Transmembrane</keyword>
<keyword evidence="4" id="KW-1185">Reference proteome</keyword>
<feature type="compositionally biased region" description="Polar residues" evidence="1">
    <location>
        <begin position="35"/>
        <end position="53"/>
    </location>
</feature>
<dbReference type="AlphaFoldDB" id="A0A975DKI9"/>
<gene>
    <name evidence="3" type="ORF">J5O05_18745</name>
</gene>
<name>A0A975DKI9_9GAMM</name>
<proteinExistence type="predicted"/>
<evidence type="ECO:0000313" key="4">
    <source>
        <dbReference type="Proteomes" id="UP000664904"/>
    </source>
</evidence>
<sequence length="53" mass="5862">MFNNKLVKHLAVIVVVKVCAVLLIKSLFFAEPSLDSHSPKSQQISEHLISKSS</sequence>
<evidence type="ECO:0000313" key="3">
    <source>
        <dbReference type="EMBL" id="QTH73531.1"/>
    </source>
</evidence>
<reference evidence="3" key="1">
    <citation type="submission" date="2021-03" db="EMBL/GenBank/DDBJ databases">
        <title>Complete Genome of Pseudoalteromonas xiamenensis STKMTI.2, a new potential marine bacterium producing anti-Vibrio compounds.</title>
        <authorList>
            <person name="Handayani D.P."/>
            <person name="Isnansetyo A."/>
            <person name="Istiqomah I."/>
            <person name="Jumina J."/>
        </authorList>
    </citation>
    <scope>NUCLEOTIDE SEQUENCE</scope>
    <source>
        <strain evidence="3">STKMTI.2</strain>
        <plasmid evidence="3">unnamed5</plasmid>
    </source>
</reference>
<dbReference type="NCBIfam" id="NF045611">
    <property type="entry name" value="small_CydP"/>
    <property type="match status" value="1"/>
</dbReference>
<accession>A0A975DKI9</accession>
<protein>
    <submittedName>
        <fullName evidence="3">Uncharacterized protein</fullName>
    </submittedName>
</protein>
<dbReference type="InterPro" id="IPR054636">
    <property type="entry name" value="CydP"/>
</dbReference>
<evidence type="ECO:0000256" key="1">
    <source>
        <dbReference type="SAM" id="MobiDB-lite"/>
    </source>
</evidence>
<keyword evidence="2" id="KW-1133">Transmembrane helix</keyword>
<feature type="transmembrane region" description="Helical" evidence="2">
    <location>
        <begin position="6"/>
        <end position="30"/>
    </location>
</feature>
<dbReference type="Proteomes" id="UP000664904">
    <property type="component" value="Plasmid unnamed5"/>
</dbReference>
<dbReference type="RefSeq" id="WP_208845143.1">
    <property type="nucleotide sequence ID" value="NZ_CP072135.1"/>
</dbReference>
<evidence type="ECO:0000256" key="2">
    <source>
        <dbReference type="SAM" id="Phobius"/>
    </source>
</evidence>
<dbReference type="EMBL" id="CP072135">
    <property type="protein sequence ID" value="QTH73531.1"/>
    <property type="molecule type" value="Genomic_DNA"/>
</dbReference>